<feature type="domain" description="Shikimate dehydrogenase substrate binding N-terminal" evidence="2">
    <location>
        <begin position="19"/>
        <end position="99"/>
    </location>
</feature>
<protein>
    <submittedName>
        <fullName evidence="3">Aminoacid dehydrogenase-like protein</fullName>
    </submittedName>
</protein>
<sequence length="307" mass="34055">QINSARHLLGLTSQKDLYLFGTPISQSPSPFVHNGWFKALGFPHQYHLCETDQIEVMRKVVESPTFGGANCTIPTKEIGIELVEELSDSAKAIGAINTIYWGDSKDGQKRILKGDNTDWLALFNKISEKLQGYKPDSHRSALVLGAGGTARASLYSLHKAGFETIYLYNRTYSKGVKLAQHFEKYFKVLLVDEGVNIVDFFGNSSSQVKSPQVIVDTLPGTAQVLTTDVENSLFKNSNIESKSKNITVRFAYAKYPSGQPAQETSLISDIAPENTDSNQAEEINGLDLLREQAKYGFQLWTGVFPEY</sequence>
<dbReference type="Proteomes" id="UP000070444">
    <property type="component" value="Unassembled WGS sequence"/>
</dbReference>
<name>A0A137PA61_CONC2</name>
<evidence type="ECO:0000259" key="1">
    <source>
        <dbReference type="Pfam" id="PF01488"/>
    </source>
</evidence>
<dbReference type="AlphaFoldDB" id="A0A137PA61"/>
<dbReference type="Gene3D" id="3.40.50.720">
    <property type="entry name" value="NAD(P)-binding Rossmann-like Domain"/>
    <property type="match status" value="1"/>
</dbReference>
<dbReference type="GO" id="GO:0004764">
    <property type="term" value="F:shikimate 3-dehydrogenase (NADP+) activity"/>
    <property type="evidence" value="ECO:0007669"/>
    <property type="project" value="InterPro"/>
</dbReference>
<reference evidence="3 4" key="1">
    <citation type="journal article" date="2015" name="Genome Biol. Evol.">
        <title>Phylogenomic analyses indicate that early fungi evolved digesting cell walls of algal ancestors of land plants.</title>
        <authorList>
            <person name="Chang Y."/>
            <person name="Wang S."/>
            <person name="Sekimoto S."/>
            <person name="Aerts A.L."/>
            <person name="Choi C."/>
            <person name="Clum A."/>
            <person name="LaButti K.M."/>
            <person name="Lindquist E.A."/>
            <person name="Yee Ngan C."/>
            <person name="Ohm R.A."/>
            <person name="Salamov A.A."/>
            <person name="Grigoriev I.V."/>
            <person name="Spatafora J.W."/>
            <person name="Berbee M.L."/>
        </authorList>
    </citation>
    <scope>NUCLEOTIDE SEQUENCE [LARGE SCALE GENOMIC DNA]</scope>
    <source>
        <strain evidence="3 4">NRRL 28638</strain>
    </source>
</reference>
<dbReference type="Gene3D" id="3.40.50.10860">
    <property type="entry name" value="Leucine Dehydrogenase, chain A, domain 1"/>
    <property type="match status" value="1"/>
</dbReference>
<dbReference type="UniPathway" id="UPA00053">
    <property type="reaction ID" value="UER00087"/>
</dbReference>
<dbReference type="EMBL" id="KQ964466">
    <property type="protein sequence ID" value="KXN71811.1"/>
    <property type="molecule type" value="Genomic_DNA"/>
</dbReference>
<evidence type="ECO:0000313" key="4">
    <source>
        <dbReference type="Proteomes" id="UP000070444"/>
    </source>
</evidence>
<dbReference type="InterPro" id="IPR036291">
    <property type="entry name" value="NAD(P)-bd_dom_sf"/>
</dbReference>
<dbReference type="PANTHER" id="PTHR21089">
    <property type="entry name" value="SHIKIMATE DEHYDROGENASE"/>
    <property type="match status" value="1"/>
</dbReference>
<dbReference type="InterPro" id="IPR013708">
    <property type="entry name" value="Shikimate_DH-bd_N"/>
</dbReference>
<gene>
    <name evidence="3" type="ORF">CONCODRAFT_5429</name>
</gene>
<dbReference type="InterPro" id="IPR046346">
    <property type="entry name" value="Aminoacid_DH-like_N_sf"/>
</dbReference>
<dbReference type="PANTHER" id="PTHR21089:SF1">
    <property type="entry name" value="BIFUNCTIONAL 3-DEHYDROQUINATE DEHYDRATASE_SHIKIMATE DEHYDROGENASE, CHLOROPLASTIC"/>
    <property type="match status" value="1"/>
</dbReference>
<organism evidence="3 4">
    <name type="scientific">Conidiobolus coronatus (strain ATCC 28846 / CBS 209.66 / NRRL 28638)</name>
    <name type="common">Delacroixia coronata</name>
    <dbReference type="NCBI Taxonomy" id="796925"/>
    <lineage>
        <taxon>Eukaryota</taxon>
        <taxon>Fungi</taxon>
        <taxon>Fungi incertae sedis</taxon>
        <taxon>Zoopagomycota</taxon>
        <taxon>Entomophthoromycotina</taxon>
        <taxon>Entomophthoromycetes</taxon>
        <taxon>Entomophthorales</taxon>
        <taxon>Ancylistaceae</taxon>
        <taxon>Conidiobolus</taxon>
    </lineage>
</organism>
<dbReference type="GO" id="GO:0009423">
    <property type="term" value="P:chorismate biosynthetic process"/>
    <property type="evidence" value="ECO:0007669"/>
    <property type="project" value="UniProtKB-UniPathway"/>
</dbReference>
<dbReference type="OrthoDB" id="204377at2759"/>
<dbReference type="STRING" id="796925.A0A137PA61"/>
<evidence type="ECO:0000259" key="2">
    <source>
        <dbReference type="Pfam" id="PF08501"/>
    </source>
</evidence>
<evidence type="ECO:0000313" key="3">
    <source>
        <dbReference type="EMBL" id="KXN71811.1"/>
    </source>
</evidence>
<dbReference type="SUPFAM" id="SSF53223">
    <property type="entry name" value="Aminoacid dehydrogenase-like, N-terminal domain"/>
    <property type="match status" value="1"/>
</dbReference>
<keyword evidence="4" id="KW-1185">Reference proteome</keyword>
<dbReference type="Pfam" id="PF08501">
    <property type="entry name" value="Shikimate_dh_N"/>
    <property type="match status" value="1"/>
</dbReference>
<dbReference type="GO" id="GO:0019632">
    <property type="term" value="P:shikimate metabolic process"/>
    <property type="evidence" value="ECO:0007669"/>
    <property type="project" value="TreeGrafter"/>
</dbReference>
<dbReference type="SUPFAM" id="SSF51735">
    <property type="entry name" value="NAD(P)-binding Rossmann-fold domains"/>
    <property type="match status" value="1"/>
</dbReference>
<feature type="domain" description="Quinate/shikimate 5-dehydrogenase/glutamyl-tRNA reductase" evidence="1">
    <location>
        <begin position="138"/>
        <end position="193"/>
    </location>
</feature>
<feature type="non-terminal residue" evidence="3">
    <location>
        <position position="1"/>
    </location>
</feature>
<accession>A0A137PA61</accession>
<dbReference type="InterPro" id="IPR022893">
    <property type="entry name" value="Shikimate_DH_fam"/>
</dbReference>
<dbReference type="InterPro" id="IPR006151">
    <property type="entry name" value="Shikm_DH/Glu-tRNA_Rdtase"/>
</dbReference>
<dbReference type="Pfam" id="PF01488">
    <property type="entry name" value="Shikimate_DH"/>
    <property type="match status" value="1"/>
</dbReference>
<proteinExistence type="predicted"/>